<dbReference type="VEuPathDB" id="GiardiaDB:SS50377_27130"/>
<dbReference type="AlphaFoldDB" id="V6LHS3"/>
<dbReference type="EMBL" id="KI546132">
    <property type="protein sequence ID" value="EST43853.1"/>
    <property type="molecule type" value="Genomic_DNA"/>
</dbReference>
<evidence type="ECO:0000313" key="1">
    <source>
        <dbReference type="EMBL" id="EST43853.1"/>
    </source>
</evidence>
<reference evidence="1" key="1">
    <citation type="journal article" date="2014" name="PLoS Genet.">
        <title>The Genome of Spironucleus salmonicida Highlights a Fish Pathogen Adapted to Fluctuating Environments.</title>
        <authorList>
            <person name="Xu F."/>
            <person name="Jerlstrom-Hultqvist J."/>
            <person name="Einarsson E."/>
            <person name="Astvaldsson A."/>
            <person name="Svard S.G."/>
            <person name="Andersson J.O."/>
        </authorList>
    </citation>
    <scope>NUCLEOTIDE SEQUENCE</scope>
</reference>
<name>V6LHS3_9EUKA</name>
<protein>
    <submittedName>
        <fullName evidence="1">Uncharacterized protein</fullName>
    </submittedName>
</protein>
<proteinExistence type="predicted"/>
<organism evidence="1">
    <name type="scientific">Spironucleus salmonicida</name>
    <dbReference type="NCBI Taxonomy" id="348837"/>
    <lineage>
        <taxon>Eukaryota</taxon>
        <taxon>Metamonada</taxon>
        <taxon>Diplomonadida</taxon>
        <taxon>Hexamitidae</taxon>
        <taxon>Hexamitinae</taxon>
        <taxon>Spironucleus</taxon>
    </lineage>
</organism>
<accession>V6LHS3</accession>
<gene>
    <name evidence="1" type="ORF">SS50377_16397</name>
</gene>
<sequence length="91" mass="10242">MACEEDLWGQQVGSQLGSLSMVIWAYAIVGWQITALQVDLEKWQFQGWWCAIQCGADKTTSINFIRMLAVQSSENQIDGIFQAYTGDLNFS</sequence>